<gene>
    <name evidence="2" type="ORF">ceV_277</name>
</gene>
<reference evidence="2 3" key="1">
    <citation type="journal article" date="2015" name="Genome Announc.">
        <title>The 474-Kilobase-Pair Complete Genome Sequence of CeV-01B, a Virus Infecting Haptolina (Chrysochromulina) ericina (Prymnesiophyceae).</title>
        <authorList>
            <person name="Gallot-Lavallee L."/>
            <person name="Pagarete A."/>
            <person name="Legendre M."/>
            <person name="Santini S."/>
            <person name="Sandaa R.A."/>
            <person name="Himmelbauer H."/>
            <person name="Ogata H."/>
            <person name="Bratbak G."/>
            <person name="Claverie J.M."/>
        </authorList>
    </citation>
    <scope>NUCLEOTIDE SEQUENCE [LARGE SCALE GENOMIC DNA]</scope>
    <source>
        <strain evidence="2">CeV-01B</strain>
    </source>
</reference>
<dbReference type="KEGG" id="vg:26049144"/>
<evidence type="ECO:0000313" key="2">
    <source>
        <dbReference type="EMBL" id="ALH23183.1"/>
    </source>
</evidence>
<name>A0A0N9Q9H0_9VIRU</name>
<protein>
    <submittedName>
        <fullName evidence="2">Uncharacterized protein</fullName>
    </submittedName>
</protein>
<keyword evidence="1" id="KW-0812">Transmembrane</keyword>
<feature type="transmembrane region" description="Helical" evidence="1">
    <location>
        <begin position="54"/>
        <end position="75"/>
    </location>
</feature>
<proteinExistence type="predicted"/>
<feature type="transmembrane region" description="Helical" evidence="1">
    <location>
        <begin position="82"/>
        <end position="105"/>
    </location>
</feature>
<dbReference type="EMBL" id="KT820662">
    <property type="protein sequence ID" value="ALH23183.1"/>
    <property type="molecule type" value="Genomic_DNA"/>
</dbReference>
<evidence type="ECO:0000256" key="1">
    <source>
        <dbReference type="SAM" id="Phobius"/>
    </source>
</evidence>
<accession>A0A0N9Q9H0</accession>
<evidence type="ECO:0000313" key="3">
    <source>
        <dbReference type="Proteomes" id="UP000203826"/>
    </source>
</evidence>
<sequence length="124" mass="13970">MKLTKTFADYCTPARVYLAISLVSVIAIVIQNLLNPNHNELCIGAHKCTMSHKVVVLVFKIIYMLFWAWLLNFLCKKGLTKLAWFILVIPFLLIAVLLGGMIMAVNNSNAADSKHVVHVQHQHN</sequence>
<dbReference type="OrthoDB" id="40432at10239"/>
<keyword evidence="1" id="KW-0472">Membrane</keyword>
<feature type="transmembrane region" description="Helical" evidence="1">
    <location>
        <begin position="16"/>
        <end position="34"/>
    </location>
</feature>
<keyword evidence="1" id="KW-1133">Transmembrane helix</keyword>
<organism evidence="2 3">
    <name type="scientific">Chrysochromulina ericina virus CeV-01B</name>
    <dbReference type="NCBI Taxonomy" id="3070830"/>
    <lineage>
        <taxon>Viruses</taxon>
        <taxon>Varidnaviria</taxon>
        <taxon>Bamfordvirae</taxon>
        <taxon>Nucleocytoviricota</taxon>
        <taxon>Megaviricetes</taxon>
        <taxon>Imitervirales</taxon>
        <taxon>Mesomimiviridae</taxon>
        <taxon>Tethysvirus</taxon>
        <taxon>Tethysvirus raunefjordenense</taxon>
    </lineage>
</organism>
<dbReference type="Proteomes" id="UP000203826">
    <property type="component" value="Segment"/>
</dbReference>
<keyword evidence="3" id="KW-1185">Reference proteome</keyword>